<name>A0ABT6ZLF2_9ACTN</name>
<evidence type="ECO:0000313" key="7">
    <source>
        <dbReference type="Proteomes" id="UP001431693"/>
    </source>
</evidence>
<gene>
    <name evidence="6" type="ORF">QJ043_07220</name>
</gene>
<dbReference type="PROSITE" id="PS50042">
    <property type="entry name" value="CNMP_BINDING_3"/>
    <property type="match status" value="1"/>
</dbReference>
<proteinExistence type="predicted"/>
<accession>A0ABT6ZLF2</accession>
<dbReference type="PROSITE" id="PS51063">
    <property type="entry name" value="HTH_CRP_2"/>
    <property type="match status" value="1"/>
</dbReference>
<dbReference type="Pfam" id="PF13545">
    <property type="entry name" value="HTH_Crp_2"/>
    <property type="match status" value="1"/>
</dbReference>
<feature type="domain" description="HTH crp-type" evidence="5">
    <location>
        <begin position="153"/>
        <end position="217"/>
    </location>
</feature>
<sequence length="217" mass="23772">MESLRIADVQLFEGVANEDADVLARELQVRTRAYDKGERLLRAGQRVSRVGIVLAGRVLMEGPGDAGDVTVMGWASPGDSFGEAYAMLGDRPLMVDATAVEPSVVAWLSVDHLWRQALEQGDSAAAQVLRNLMRLTAERNVRLSQRALHTAPRTVRGRLRSLFATLPTDSEGWVTLPVTQGDLANYLSVNRSVLSSELAAMVRDGEVERDGKRYRIG</sequence>
<dbReference type="Gene3D" id="2.60.120.10">
    <property type="entry name" value="Jelly Rolls"/>
    <property type="match status" value="1"/>
</dbReference>
<evidence type="ECO:0000256" key="3">
    <source>
        <dbReference type="ARBA" id="ARBA00023163"/>
    </source>
</evidence>
<evidence type="ECO:0000256" key="1">
    <source>
        <dbReference type="ARBA" id="ARBA00023015"/>
    </source>
</evidence>
<dbReference type="EMBL" id="JASJEX010000003">
    <property type="protein sequence ID" value="MDJ1129865.1"/>
    <property type="molecule type" value="Genomic_DNA"/>
</dbReference>
<dbReference type="SMART" id="SM00100">
    <property type="entry name" value="cNMP"/>
    <property type="match status" value="1"/>
</dbReference>
<dbReference type="InterPro" id="IPR000595">
    <property type="entry name" value="cNMP-bd_dom"/>
</dbReference>
<keyword evidence="7" id="KW-1185">Reference proteome</keyword>
<organism evidence="6 7">
    <name type="scientific">Kribbibacterium absianum</name>
    <dbReference type="NCBI Taxonomy" id="3044210"/>
    <lineage>
        <taxon>Bacteria</taxon>
        <taxon>Bacillati</taxon>
        <taxon>Actinomycetota</taxon>
        <taxon>Coriobacteriia</taxon>
        <taxon>Coriobacteriales</taxon>
        <taxon>Kribbibacteriaceae</taxon>
        <taxon>Kribbibacterium</taxon>
    </lineage>
</organism>
<evidence type="ECO:0000259" key="5">
    <source>
        <dbReference type="PROSITE" id="PS51063"/>
    </source>
</evidence>
<keyword evidence="3" id="KW-0804">Transcription</keyword>
<protein>
    <submittedName>
        <fullName evidence="6">Crp/Fnr family transcriptional regulator</fullName>
    </submittedName>
</protein>
<dbReference type="Pfam" id="PF00027">
    <property type="entry name" value="cNMP_binding"/>
    <property type="match status" value="1"/>
</dbReference>
<dbReference type="InterPro" id="IPR036390">
    <property type="entry name" value="WH_DNA-bd_sf"/>
</dbReference>
<keyword evidence="1" id="KW-0805">Transcription regulation</keyword>
<dbReference type="Proteomes" id="UP001431693">
    <property type="component" value="Unassembled WGS sequence"/>
</dbReference>
<dbReference type="CDD" id="cd00038">
    <property type="entry name" value="CAP_ED"/>
    <property type="match status" value="1"/>
</dbReference>
<dbReference type="InterPro" id="IPR012318">
    <property type="entry name" value="HTH_CRP"/>
</dbReference>
<reference evidence="6" key="1">
    <citation type="submission" date="2023-05" db="EMBL/GenBank/DDBJ databases">
        <title>[olsenella] sp. nov., isolated from a pig farm feces dump.</title>
        <authorList>
            <person name="Chang Y.-H."/>
        </authorList>
    </citation>
    <scope>NUCLEOTIDE SEQUENCE</scope>
    <source>
        <strain evidence="6">YH-ols2217</strain>
    </source>
</reference>
<comment type="caution">
    <text evidence="6">The sequence shown here is derived from an EMBL/GenBank/DDBJ whole genome shotgun (WGS) entry which is preliminary data.</text>
</comment>
<dbReference type="SUPFAM" id="SSF51206">
    <property type="entry name" value="cAMP-binding domain-like"/>
    <property type="match status" value="1"/>
</dbReference>
<dbReference type="SUPFAM" id="SSF46785">
    <property type="entry name" value="Winged helix' DNA-binding domain"/>
    <property type="match status" value="1"/>
</dbReference>
<dbReference type="InterPro" id="IPR014710">
    <property type="entry name" value="RmlC-like_jellyroll"/>
</dbReference>
<evidence type="ECO:0000259" key="4">
    <source>
        <dbReference type="PROSITE" id="PS50042"/>
    </source>
</evidence>
<keyword evidence="2" id="KW-0238">DNA-binding</keyword>
<dbReference type="RefSeq" id="WP_283712986.1">
    <property type="nucleotide sequence ID" value="NZ_JASJEW010000002.1"/>
</dbReference>
<evidence type="ECO:0000256" key="2">
    <source>
        <dbReference type="ARBA" id="ARBA00023125"/>
    </source>
</evidence>
<evidence type="ECO:0000313" key="6">
    <source>
        <dbReference type="EMBL" id="MDJ1129865.1"/>
    </source>
</evidence>
<feature type="domain" description="Cyclic nucleotide-binding" evidence="4">
    <location>
        <begin position="11"/>
        <end position="99"/>
    </location>
</feature>
<dbReference type="InterPro" id="IPR018490">
    <property type="entry name" value="cNMP-bd_dom_sf"/>
</dbReference>